<keyword evidence="2" id="KW-1185">Reference proteome</keyword>
<protein>
    <submittedName>
        <fullName evidence="1">Uncharacterized protein</fullName>
    </submittedName>
</protein>
<name>A0AAV2D2T1_9ROSI</name>
<proteinExistence type="predicted"/>
<dbReference type="EMBL" id="OZ034814">
    <property type="protein sequence ID" value="CAL1362984.1"/>
    <property type="molecule type" value="Genomic_DNA"/>
</dbReference>
<accession>A0AAV2D2T1</accession>
<gene>
    <name evidence="1" type="ORF">LTRI10_LOCUS9716</name>
</gene>
<dbReference type="AlphaFoldDB" id="A0AAV2D2T1"/>
<organism evidence="1 2">
    <name type="scientific">Linum trigynum</name>
    <dbReference type="NCBI Taxonomy" id="586398"/>
    <lineage>
        <taxon>Eukaryota</taxon>
        <taxon>Viridiplantae</taxon>
        <taxon>Streptophyta</taxon>
        <taxon>Embryophyta</taxon>
        <taxon>Tracheophyta</taxon>
        <taxon>Spermatophyta</taxon>
        <taxon>Magnoliopsida</taxon>
        <taxon>eudicotyledons</taxon>
        <taxon>Gunneridae</taxon>
        <taxon>Pentapetalae</taxon>
        <taxon>rosids</taxon>
        <taxon>fabids</taxon>
        <taxon>Malpighiales</taxon>
        <taxon>Linaceae</taxon>
        <taxon>Linum</taxon>
    </lineage>
</organism>
<reference evidence="1 2" key="1">
    <citation type="submission" date="2024-04" db="EMBL/GenBank/DDBJ databases">
        <authorList>
            <person name="Fracassetti M."/>
        </authorList>
    </citation>
    <scope>NUCLEOTIDE SEQUENCE [LARGE SCALE GENOMIC DNA]</scope>
</reference>
<sequence>MKLRLFGTKVEYQTQKEKGSTLSKIDVQNCISTNNTSVYHYNLVTNNKYVETSRPSALFLGRVHSRGAHLAETSRPSALFLGRVHSRGAHLAETSVLIGLKIGPTRP</sequence>
<dbReference type="Proteomes" id="UP001497516">
    <property type="component" value="Chromosome 10"/>
</dbReference>
<evidence type="ECO:0000313" key="2">
    <source>
        <dbReference type="Proteomes" id="UP001497516"/>
    </source>
</evidence>
<evidence type="ECO:0000313" key="1">
    <source>
        <dbReference type="EMBL" id="CAL1362984.1"/>
    </source>
</evidence>